<dbReference type="InterPro" id="IPR002941">
    <property type="entry name" value="DNA_methylase_N4/N6"/>
</dbReference>
<dbReference type="GO" id="GO:0008170">
    <property type="term" value="F:N-methyltransferase activity"/>
    <property type="evidence" value="ECO:0007669"/>
    <property type="project" value="InterPro"/>
</dbReference>
<reference evidence="5 6" key="1">
    <citation type="journal article" date="2015" name="Virol. J.">
        <title>Whole genome sequence comparison of ten diagnostic brucellaphages propagated on two Brucella abortus hosts.</title>
        <authorList>
            <person name="Tevdoradze E."/>
            <person name="Farlow J."/>
            <person name="Kotorashvili A."/>
            <person name="Skhirtladze N."/>
            <person name="Antadze I."/>
            <person name="Gunia S."/>
            <person name="Balarjishvili N."/>
            <person name="Kvachadze L."/>
            <person name="Kutateladze M."/>
        </authorList>
    </citation>
    <scope>NUCLEOTIDE SEQUENCE [LARGE SCALE GENOMIC DNA]</scope>
</reference>
<dbReference type="InterPro" id="IPR029063">
    <property type="entry name" value="SAM-dependent_MTases_sf"/>
</dbReference>
<dbReference type="GO" id="GO:0003677">
    <property type="term" value="F:DNA binding"/>
    <property type="evidence" value="ECO:0007669"/>
    <property type="project" value="InterPro"/>
</dbReference>
<dbReference type="Pfam" id="PF01555">
    <property type="entry name" value="N6_N4_Mtase"/>
    <property type="match status" value="1"/>
</dbReference>
<feature type="domain" description="DNA methylase N-4/N-6" evidence="4">
    <location>
        <begin position="32"/>
        <end position="243"/>
    </location>
</feature>
<dbReference type="InterPro" id="IPR002052">
    <property type="entry name" value="DNA_methylase_N6_adenine_CS"/>
</dbReference>
<dbReference type="SUPFAM" id="SSF53335">
    <property type="entry name" value="S-adenosyl-L-methionine-dependent methyltransferases"/>
    <property type="match status" value="1"/>
</dbReference>
<evidence type="ECO:0000256" key="2">
    <source>
        <dbReference type="ARBA" id="ARBA00022603"/>
    </source>
</evidence>
<dbReference type="Proteomes" id="UP000225110">
    <property type="component" value="Segment"/>
</dbReference>
<name>A0A0H4IIR0_9CAUD</name>
<dbReference type="PRINTS" id="PR00508">
    <property type="entry name" value="S21N4MTFRASE"/>
</dbReference>
<accession>A0A0H4IIR0</accession>
<evidence type="ECO:0000256" key="3">
    <source>
        <dbReference type="ARBA" id="ARBA00022679"/>
    </source>
</evidence>
<dbReference type="EMBL" id="KJ133688">
    <property type="protein sequence ID" value="AKO59031.1"/>
    <property type="molecule type" value="Genomic_DNA"/>
</dbReference>
<evidence type="ECO:0000256" key="1">
    <source>
        <dbReference type="ARBA" id="ARBA00006594"/>
    </source>
</evidence>
<evidence type="ECO:0000313" key="6">
    <source>
        <dbReference type="Proteomes" id="UP000225110"/>
    </source>
</evidence>
<dbReference type="PROSITE" id="PS00092">
    <property type="entry name" value="N6_MTASE"/>
    <property type="match status" value="1"/>
</dbReference>
<protein>
    <submittedName>
        <fullName evidence="5">Putative DNA methyltransferase</fullName>
    </submittedName>
</protein>
<dbReference type="PANTHER" id="PTHR13370">
    <property type="entry name" value="RNA METHYLASE-RELATED"/>
    <property type="match status" value="1"/>
</dbReference>
<keyword evidence="2 5" id="KW-0489">Methyltransferase</keyword>
<comment type="similarity">
    <text evidence="1">Belongs to the N(4)/N(6)-methyltransferase family.</text>
</comment>
<keyword evidence="3 5" id="KW-0808">Transferase</keyword>
<evidence type="ECO:0000259" key="4">
    <source>
        <dbReference type="Pfam" id="PF01555"/>
    </source>
</evidence>
<dbReference type="Gene3D" id="3.40.50.150">
    <property type="entry name" value="Vaccinia Virus protein VP39"/>
    <property type="match status" value="1"/>
</dbReference>
<evidence type="ECO:0000313" key="5">
    <source>
        <dbReference type="EMBL" id="AKO59031.1"/>
    </source>
</evidence>
<sequence length="275" mass="30835">MSKIAYRRKEVIGDCTLYLGDCMEIMPTLGKVQAVLTDPPYGMTDASWDNAPNVEAMWRELKLDRTDAVFILNASQPFTSAVVLGNIKDFRVEWIWEKNAGSNFGTVKWQPMKEHESVLVFSSRTPRYLPIMEQRAASGAARVKTVVNYDSQPEAYSGITGKSASMRPQLRYPRSIQKFNRERGFHPNQKPVGLVEYFLKTYTEVGDVVLDPYMGSGTTAVGCINLGRPFIGVEIDPRYFDIACERVRNAYENSLNMFAGQTAATHPSGGDRHGE</sequence>
<gene>
    <name evidence="5" type="ORF">p0219_43</name>
</gene>
<proteinExistence type="inferred from homology"/>
<organism evidence="5 6">
    <name type="scientific">Brucella phage 02_19</name>
    <dbReference type="NCBI Taxonomy" id="1667365"/>
    <lineage>
        <taxon>Viruses</taxon>
        <taxon>Duplodnaviria</taxon>
        <taxon>Heunggongvirae</taxon>
        <taxon>Uroviricota</taxon>
        <taxon>Caudoviricetes</taxon>
        <taxon>Perisivirus</taxon>
        <taxon>Perisivirus Tb</taxon>
    </lineage>
</organism>
<dbReference type="PANTHER" id="PTHR13370:SF3">
    <property type="entry name" value="TRNA (GUANINE(10)-N2)-METHYLTRANSFERASE HOMOLOG"/>
    <property type="match status" value="1"/>
</dbReference>
<dbReference type="InterPro" id="IPR001091">
    <property type="entry name" value="RM_Methyltransferase"/>
</dbReference>
<dbReference type="GO" id="GO:0032259">
    <property type="term" value="P:methylation"/>
    <property type="evidence" value="ECO:0007669"/>
    <property type="project" value="UniProtKB-KW"/>
</dbReference>